<protein>
    <submittedName>
        <fullName evidence="1">Uncharacterized protein</fullName>
    </submittedName>
</protein>
<dbReference type="Proteomes" id="UP001437256">
    <property type="component" value="Unassembled WGS sequence"/>
</dbReference>
<dbReference type="SUPFAM" id="SSF51735">
    <property type="entry name" value="NAD(P)-binding Rossmann-fold domains"/>
    <property type="match status" value="1"/>
</dbReference>
<dbReference type="Pfam" id="PF00106">
    <property type="entry name" value="adh_short"/>
    <property type="match status" value="1"/>
</dbReference>
<comment type="caution">
    <text evidence="1">The sequence shown here is derived from an EMBL/GenBank/DDBJ whole genome shotgun (WGS) entry which is preliminary data.</text>
</comment>
<keyword evidence="2" id="KW-1185">Reference proteome</keyword>
<dbReference type="InterPro" id="IPR036291">
    <property type="entry name" value="NAD(P)-bd_dom_sf"/>
</dbReference>
<dbReference type="PANTHER" id="PTHR43431:SF7">
    <property type="entry name" value="OXIDOREDUCTASE, SHORT CHAIN DEHYDROGENASE_REDUCTASE FAMILY (AFU_ORTHOLOGUE AFUA_5G14000)"/>
    <property type="match status" value="1"/>
</dbReference>
<organism evidence="1 2">
    <name type="scientific">Marasmius tenuissimus</name>
    <dbReference type="NCBI Taxonomy" id="585030"/>
    <lineage>
        <taxon>Eukaryota</taxon>
        <taxon>Fungi</taxon>
        <taxon>Dikarya</taxon>
        <taxon>Basidiomycota</taxon>
        <taxon>Agaricomycotina</taxon>
        <taxon>Agaricomycetes</taxon>
        <taxon>Agaricomycetidae</taxon>
        <taxon>Agaricales</taxon>
        <taxon>Marasmiineae</taxon>
        <taxon>Marasmiaceae</taxon>
        <taxon>Marasmius</taxon>
    </lineage>
</organism>
<evidence type="ECO:0000313" key="1">
    <source>
        <dbReference type="EMBL" id="KAL0061335.1"/>
    </source>
</evidence>
<evidence type="ECO:0000313" key="2">
    <source>
        <dbReference type="Proteomes" id="UP001437256"/>
    </source>
</evidence>
<dbReference type="InterPro" id="IPR002347">
    <property type="entry name" value="SDR_fam"/>
</dbReference>
<accession>A0ABR2ZI53</accession>
<proteinExistence type="predicted"/>
<dbReference type="EMBL" id="JBBXMP010000139">
    <property type="protein sequence ID" value="KAL0061335.1"/>
    <property type="molecule type" value="Genomic_DNA"/>
</dbReference>
<dbReference type="Gene3D" id="3.40.50.720">
    <property type="entry name" value="NAD(P)-binding Rossmann-like Domain"/>
    <property type="match status" value="1"/>
</dbReference>
<dbReference type="PANTHER" id="PTHR43431">
    <property type="entry name" value="OXIDOREDUCTASE, SHORT CHAIN DEHYDROGENASE/REDUCTASE FAMILY (AFU_ORTHOLOGUE AFUA_5G14000)"/>
    <property type="match status" value="1"/>
</dbReference>
<sequence>MSDAKPVVVIAGLGAGGGTGGAAAFAKEGYSVALIARNADSLKAFEGELKSSGIDAAAFPIASYAASDISDAFQRIRTHFAKPSYAIRAAVYNAGHGVFKPFLDVTPEDVKAANESNIEGSFAFAREAILDFKENSIDPSNGARGVLIFTGATSSVRGNVVTSAFSAGKHAVRALSQSLAKEFGKQNIHVRF</sequence>
<gene>
    <name evidence="1" type="ORF">AAF712_011852</name>
</gene>
<reference evidence="1 2" key="1">
    <citation type="submission" date="2024-05" db="EMBL/GenBank/DDBJ databases">
        <title>A draft genome resource for the thread blight pathogen Marasmius tenuissimus strain MS-2.</title>
        <authorList>
            <person name="Yulfo-Soto G.E."/>
            <person name="Baruah I.K."/>
            <person name="Amoako-Attah I."/>
            <person name="Bukari Y."/>
            <person name="Meinhardt L.W."/>
            <person name="Bailey B.A."/>
            <person name="Cohen S.P."/>
        </authorList>
    </citation>
    <scope>NUCLEOTIDE SEQUENCE [LARGE SCALE GENOMIC DNA]</scope>
    <source>
        <strain evidence="1 2">MS-2</strain>
    </source>
</reference>
<name>A0ABR2ZI53_9AGAR</name>